<keyword evidence="6 8" id="KW-0472">Membrane</keyword>
<dbReference type="NCBIfam" id="TIGR01065">
    <property type="entry name" value="hlyIII"/>
    <property type="match status" value="1"/>
</dbReference>
<dbReference type="Proteomes" id="UP000242329">
    <property type="component" value="Unassembled WGS sequence"/>
</dbReference>
<dbReference type="AlphaFoldDB" id="A0A1M5S313"/>
<gene>
    <name evidence="9" type="ORF">SAMN02745221_02160</name>
</gene>
<dbReference type="GO" id="GO:0005886">
    <property type="term" value="C:plasma membrane"/>
    <property type="evidence" value="ECO:0007669"/>
    <property type="project" value="UniProtKB-SubCell"/>
</dbReference>
<feature type="transmembrane region" description="Helical" evidence="8">
    <location>
        <begin position="124"/>
        <end position="143"/>
    </location>
</feature>
<feature type="binding site" evidence="7">
    <location>
        <position position="210"/>
    </location>
    <ligand>
        <name>Zn(2+)</name>
        <dbReference type="ChEBI" id="CHEBI:29105"/>
    </ligand>
</feature>
<keyword evidence="4 8" id="KW-0812">Transmembrane</keyword>
<dbReference type="RefSeq" id="WP_242939051.1">
    <property type="nucleotide sequence ID" value="NZ_FQWY01000066.1"/>
</dbReference>
<dbReference type="PANTHER" id="PTHR20855:SF3">
    <property type="entry name" value="LD03007P"/>
    <property type="match status" value="1"/>
</dbReference>
<comment type="similarity">
    <text evidence="2">Belongs to the UPF0073 (Hly-III) family.</text>
</comment>
<keyword evidence="5 8" id="KW-1133">Transmembrane helix</keyword>
<feature type="binding site" evidence="7">
    <location>
        <position position="214"/>
    </location>
    <ligand>
        <name>Zn(2+)</name>
        <dbReference type="ChEBI" id="CHEBI:29105"/>
    </ligand>
</feature>
<keyword evidence="7" id="KW-0862">Zinc</keyword>
<evidence type="ECO:0000256" key="1">
    <source>
        <dbReference type="ARBA" id="ARBA00004651"/>
    </source>
</evidence>
<proteinExistence type="inferred from homology"/>
<feature type="transmembrane region" description="Helical" evidence="8">
    <location>
        <begin position="99"/>
        <end position="117"/>
    </location>
</feature>
<evidence type="ECO:0000313" key="9">
    <source>
        <dbReference type="EMBL" id="SHH32830.1"/>
    </source>
</evidence>
<dbReference type="InterPro" id="IPR004254">
    <property type="entry name" value="AdipoR/HlyIII-related"/>
</dbReference>
<feature type="transmembrane region" description="Helical" evidence="8">
    <location>
        <begin position="31"/>
        <end position="48"/>
    </location>
</feature>
<evidence type="ECO:0000256" key="6">
    <source>
        <dbReference type="ARBA" id="ARBA00023136"/>
    </source>
</evidence>
<dbReference type="GO" id="GO:0140911">
    <property type="term" value="F:pore-forming activity"/>
    <property type="evidence" value="ECO:0007669"/>
    <property type="project" value="InterPro"/>
</dbReference>
<evidence type="ECO:0000256" key="7">
    <source>
        <dbReference type="PIRSR" id="PIRSR604254-1"/>
    </source>
</evidence>
<evidence type="ECO:0000313" key="10">
    <source>
        <dbReference type="Proteomes" id="UP000242329"/>
    </source>
</evidence>
<protein>
    <submittedName>
        <fullName evidence="9">Hemolysin III</fullName>
    </submittedName>
</protein>
<dbReference type="Pfam" id="PF03006">
    <property type="entry name" value="HlyIII"/>
    <property type="match status" value="1"/>
</dbReference>
<dbReference type="InterPro" id="IPR005744">
    <property type="entry name" value="Hy-lIII"/>
</dbReference>
<evidence type="ECO:0000256" key="4">
    <source>
        <dbReference type="ARBA" id="ARBA00022692"/>
    </source>
</evidence>
<dbReference type="GO" id="GO:0046872">
    <property type="term" value="F:metal ion binding"/>
    <property type="evidence" value="ECO:0007669"/>
    <property type="project" value="UniProtKB-KW"/>
</dbReference>
<comment type="subcellular location">
    <subcellularLocation>
        <location evidence="1">Cell membrane</location>
        <topology evidence="1">Multi-pass membrane protein</topology>
    </subcellularLocation>
</comment>
<evidence type="ECO:0000256" key="5">
    <source>
        <dbReference type="ARBA" id="ARBA00022989"/>
    </source>
</evidence>
<organism evidence="9 10">
    <name type="scientific">Thermosyntropha lipolytica DSM 11003</name>
    <dbReference type="NCBI Taxonomy" id="1123382"/>
    <lineage>
        <taxon>Bacteria</taxon>
        <taxon>Bacillati</taxon>
        <taxon>Bacillota</taxon>
        <taxon>Clostridia</taxon>
        <taxon>Eubacteriales</taxon>
        <taxon>Syntrophomonadaceae</taxon>
        <taxon>Thermosyntropha</taxon>
    </lineage>
</organism>
<dbReference type="PANTHER" id="PTHR20855">
    <property type="entry name" value="ADIPOR/PROGESTIN RECEPTOR-RELATED"/>
    <property type="match status" value="1"/>
</dbReference>
<evidence type="ECO:0000256" key="3">
    <source>
        <dbReference type="ARBA" id="ARBA00022475"/>
    </source>
</evidence>
<feature type="transmembrane region" description="Helical" evidence="8">
    <location>
        <begin position="179"/>
        <end position="197"/>
    </location>
</feature>
<evidence type="ECO:0000256" key="2">
    <source>
        <dbReference type="ARBA" id="ARBA00008488"/>
    </source>
</evidence>
<feature type="binding site" evidence="7">
    <location>
        <position position="81"/>
    </location>
    <ligand>
        <name>Zn(2+)</name>
        <dbReference type="ChEBI" id="CHEBI:29105"/>
    </ligand>
</feature>
<feature type="transmembrane region" description="Helical" evidence="8">
    <location>
        <begin position="60"/>
        <end position="79"/>
    </location>
</feature>
<keyword evidence="10" id="KW-1185">Reference proteome</keyword>
<dbReference type="STRING" id="1123382.SAMN02745221_02160"/>
<keyword evidence="7" id="KW-0479">Metal-binding</keyword>
<feature type="transmembrane region" description="Helical" evidence="8">
    <location>
        <begin position="149"/>
        <end position="167"/>
    </location>
</feature>
<sequence length="233" mass="26082">MSGFSPNPDLSPFHLTTNFINKNFRDPVSSISHFIGAALSIIGLYLLLKKGLLIGNSHYIISALVFGLSLIMLYTASGVYHMYNHAPEVIAILRRVDHMMIYVLIAGTYTPLCLLALSGWWGKGLLIAIWSLALIGIVLKLLFFNMPRIFSTLLYIIMGWLAIIALVPLSRVLGIKGMTLLLGGGLFYTTGGIIYALKWPHINSNIWGFHEIFHIFILLGSLCHFFMIYIFVF</sequence>
<accession>A0A1M5S313</accession>
<dbReference type="EMBL" id="FQWY01000066">
    <property type="protein sequence ID" value="SHH32830.1"/>
    <property type="molecule type" value="Genomic_DNA"/>
</dbReference>
<keyword evidence="3" id="KW-1003">Cell membrane</keyword>
<name>A0A1M5S313_9FIRM</name>
<feature type="transmembrane region" description="Helical" evidence="8">
    <location>
        <begin position="212"/>
        <end position="232"/>
    </location>
</feature>
<reference evidence="10" key="1">
    <citation type="submission" date="2016-11" db="EMBL/GenBank/DDBJ databases">
        <authorList>
            <person name="Varghese N."/>
            <person name="Submissions S."/>
        </authorList>
    </citation>
    <scope>NUCLEOTIDE SEQUENCE [LARGE SCALE GENOMIC DNA]</scope>
    <source>
        <strain evidence="10">DSM 11003</strain>
    </source>
</reference>
<evidence type="ECO:0000256" key="8">
    <source>
        <dbReference type="SAM" id="Phobius"/>
    </source>
</evidence>